<feature type="domain" description="Galactose-1-phosphate uridyl transferase C-terminal" evidence="10">
    <location>
        <begin position="184"/>
        <end position="295"/>
    </location>
</feature>
<evidence type="ECO:0000313" key="12">
    <source>
        <dbReference type="Proteomes" id="UP000178082"/>
    </source>
</evidence>
<evidence type="ECO:0000256" key="4">
    <source>
        <dbReference type="ARBA" id="ARBA00022723"/>
    </source>
</evidence>
<keyword evidence="6" id="KW-0119">Carbohydrate metabolism</keyword>
<dbReference type="UniPathway" id="UPA00214"/>
<comment type="caution">
    <text evidence="11">The sequence shown here is derived from an EMBL/GenBank/DDBJ whole genome shotgun (WGS) entry which is preliminary data.</text>
</comment>
<keyword evidence="3" id="KW-0548">Nucleotidyltransferase</keyword>
<dbReference type="GO" id="GO:0008270">
    <property type="term" value="F:zinc ion binding"/>
    <property type="evidence" value="ECO:0007669"/>
    <property type="project" value="InterPro"/>
</dbReference>
<sequence>MSELRKDPIIRRWVIVSDDRNNKLSEYVTTTTEEEKHICPFCPGNEEKSPVEILAVKDPMSEDSRSKWRVRVIPDKFPLLRIEGDLKKRGHGMYDMMNAVGAHEVVIETPEHDADWTELEIDQLQIILGVYRQRALDLRKDTRFKHIIIVKNHGIPTTHYSHSHSHILAMPFVVKRVDEELNNSIDYFKIKERCIYCDIINEEINIGKRIIKESDKFLVFSPYASKFPFEICITPKTHVSDFGAISDDVLKDQAIIFKEIMTGIKKALRNLSYSMVLHSAPFQRGLVNEYHWHWEIIPRCSDMMGFEWGTGLYANPVLPEDAAKILREAILS</sequence>
<evidence type="ECO:0000256" key="2">
    <source>
        <dbReference type="ARBA" id="ARBA00022679"/>
    </source>
</evidence>
<feature type="binding site" evidence="8">
    <location>
        <position position="112"/>
    </location>
    <ligand>
        <name>Zn(2+)</name>
        <dbReference type="ChEBI" id="CHEBI:29105"/>
    </ligand>
</feature>
<dbReference type="Gene3D" id="3.30.428.10">
    <property type="entry name" value="HIT-like"/>
    <property type="match status" value="2"/>
</dbReference>
<dbReference type="Proteomes" id="UP000178082">
    <property type="component" value="Unassembled WGS sequence"/>
</dbReference>
<dbReference type="Pfam" id="PF02744">
    <property type="entry name" value="GalP_UDP_tr_C"/>
    <property type="match status" value="1"/>
</dbReference>
<evidence type="ECO:0000256" key="1">
    <source>
        <dbReference type="ARBA" id="ARBA00010951"/>
    </source>
</evidence>
<feature type="binding site" evidence="8">
    <location>
        <position position="39"/>
    </location>
    <ligand>
        <name>Zn(2+)</name>
        <dbReference type="ChEBI" id="CHEBI:29105"/>
    </ligand>
</feature>
<dbReference type="InterPro" id="IPR005850">
    <property type="entry name" value="GalP_Utransf_C"/>
</dbReference>
<organism evidence="11 12">
    <name type="scientific">Candidatus Schekmanbacteria bacterium RIFCSPLOWO2_12_FULL_38_15</name>
    <dbReference type="NCBI Taxonomy" id="1817883"/>
    <lineage>
        <taxon>Bacteria</taxon>
        <taxon>Candidatus Schekmaniibacteriota</taxon>
    </lineage>
</organism>
<keyword evidence="2" id="KW-0808">Transferase</keyword>
<evidence type="ECO:0000256" key="8">
    <source>
        <dbReference type="PIRSR" id="PIRSR000808-3"/>
    </source>
</evidence>
<comment type="similarity">
    <text evidence="1">Belongs to the galactose-1-phosphate uridylyltransferase type 1 family.</text>
</comment>
<comment type="cofactor">
    <cofactor evidence="8">
        <name>Zn(2+)</name>
        <dbReference type="ChEBI" id="CHEBI:29105"/>
    </cofactor>
    <text evidence="8">Binds 1 zinc ion per subunit.</text>
</comment>
<evidence type="ECO:0000256" key="5">
    <source>
        <dbReference type="ARBA" id="ARBA00022833"/>
    </source>
</evidence>
<gene>
    <name evidence="11" type="ORF">A3G31_10045</name>
</gene>
<evidence type="ECO:0000313" key="11">
    <source>
        <dbReference type="EMBL" id="OGL54491.1"/>
    </source>
</evidence>
<dbReference type="STRING" id="1817883.A3G31_10045"/>
<reference evidence="11 12" key="1">
    <citation type="journal article" date="2016" name="Nat. Commun.">
        <title>Thousands of microbial genomes shed light on interconnected biogeochemical processes in an aquifer system.</title>
        <authorList>
            <person name="Anantharaman K."/>
            <person name="Brown C.T."/>
            <person name="Hug L.A."/>
            <person name="Sharon I."/>
            <person name="Castelle C.J."/>
            <person name="Probst A.J."/>
            <person name="Thomas B.C."/>
            <person name="Singh A."/>
            <person name="Wilkins M.J."/>
            <person name="Karaoz U."/>
            <person name="Brodie E.L."/>
            <person name="Williams K.H."/>
            <person name="Hubbard S.S."/>
            <person name="Banfield J.F."/>
        </authorList>
    </citation>
    <scope>NUCLEOTIDE SEQUENCE [LARGE SCALE GENOMIC DNA]</scope>
</reference>
<keyword evidence="5 8" id="KW-0862">Zinc</keyword>
<feature type="domain" description="Galactose-1-phosphate uridyl transferase N-terminal" evidence="9">
    <location>
        <begin position="3"/>
        <end position="172"/>
    </location>
</feature>
<evidence type="ECO:0000259" key="10">
    <source>
        <dbReference type="Pfam" id="PF02744"/>
    </source>
</evidence>
<dbReference type="GO" id="GO:0006012">
    <property type="term" value="P:galactose metabolic process"/>
    <property type="evidence" value="ECO:0007669"/>
    <property type="project" value="UniProtKB-UniPathway"/>
</dbReference>
<evidence type="ECO:0000256" key="3">
    <source>
        <dbReference type="ARBA" id="ARBA00022695"/>
    </source>
</evidence>
<feature type="binding site" evidence="8">
    <location>
        <position position="162"/>
    </location>
    <ligand>
        <name>Zn(2+)</name>
        <dbReference type="ChEBI" id="CHEBI:29105"/>
    </ligand>
</feature>
<protein>
    <submittedName>
        <fullName evidence="11">Uncharacterized protein</fullName>
    </submittedName>
</protein>
<keyword evidence="4 8" id="KW-0479">Metal-binding</keyword>
<feature type="binding site" evidence="8">
    <location>
        <position position="42"/>
    </location>
    <ligand>
        <name>Zn(2+)</name>
        <dbReference type="ChEBI" id="CHEBI:29105"/>
    </ligand>
</feature>
<dbReference type="PANTHER" id="PTHR42763:SF1">
    <property type="entry name" value="UDP-GLUCOSE--HEXOSE-1-PHOSPHATE URIDYLYLTRANSFERASE"/>
    <property type="match status" value="1"/>
</dbReference>
<evidence type="ECO:0000256" key="7">
    <source>
        <dbReference type="PIRSR" id="PIRSR000808-1"/>
    </source>
</evidence>
<dbReference type="InterPro" id="IPR005849">
    <property type="entry name" value="GalP_Utransf_N"/>
</dbReference>
<dbReference type="Pfam" id="PF01087">
    <property type="entry name" value="GalP_UDP_transf"/>
    <property type="match status" value="1"/>
</dbReference>
<evidence type="ECO:0000259" key="9">
    <source>
        <dbReference type="Pfam" id="PF01087"/>
    </source>
</evidence>
<feature type="active site" description="Tele-UMP-histidine intermediate" evidence="7">
    <location>
        <position position="164"/>
    </location>
</feature>
<dbReference type="PIRSF" id="PIRSF000808">
    <property type="entry name" value="GalT"/>
    <property type="match status" value="1"/>
</dbReference>
<dbReference type="GO" id="GO:0008108">
    <property type="term" value="F:UDP-glucose:hexose-1-phosphate uridylyltransferase activity"/>
    <property type="evidence" value="ECO:0007669"/>
    <property type="project" value="InterPro"/>
</dbReference>
<proteinExistence type="inferred from homology"/>
<accession>A0A1F7SL57</accession>
<evidence type="ECO:0000256" key="6">
    <source>
        <dbReference type="ARBA" id="ARBA00023277"/>
    </source>
</evidence>
<dbReference type="SUPFAM" id="SSF54197">
    <property type="entry name" value="HIT-like"/>
    <property type="match status" value="2"/>
</dbReference>
<dbReference type="EMBL" id="MGDI01000011">
    <property type="protein sequence ID" value="OGL54491.1"/>
    <property type="molecule type" value="Genomic_DNA"/>
</dbReference>
<name>A0A1F7SL57_9BACT</name>
<dbReference type="PANTHER" id="PTHR42763">
    <property type="entry name" value="ADP-GLUCOSE PHOSPHORYLASE"/>
    <property type="match status" value="1"/>
</dbReference>
<dbReference type="InterPro" id="IPR053177">
    <property type="entry name" value="ADP-glucose_phosphorylase"/>
</dbReference>
<dbReference type="InterPro" id="IPR036265">
    <property type="entry name" value="HIT-like_sf"/>
</dbReference>
<dbReference type="AlphaFoldDB" id="A0A1F7SL57"/>
<dbReference type="InterPro" id="IPR001937">
    <property type="entry name" value="GalP_UDPtransf1"/>
</dbReference>